<dbReference type="Proteomes" id="UP000310506">
    <property type="component" value="Unassembled WGS sequence"/>
</dbReference>
<evidence type="ECO:0000256" key="2">
    <source>
        <dbReference type="ARBA" id="ARBA00008973"/>
    </source>
</evidence>
<dbReference type="GO" id="GO:0016020">
    <property type="term" value="C:membrane"/>
    <property type="evidence" value="ECO:0007669"/>
    <property type="project" value="UniProtKB-SubCell"/>
</dbReference>
<dbReference type="PANTHER" id="PTHR30429:SF0">
    <property type="entry name" value="METHIONINE-BINDING LIPOPROTEIN METQ"/>
    <property type="match status" value="1"/>
</dbReference>
<dbReference type="OrthoDB" id="9812878at2"/>
<dbReference type="EMBL" id="SDGV01000033">
    <property type="protein sequence ID" value="THB60209.1"/>
    <property type="molecule type" value="Genomic_DNA"/>
</dbReference>
<sequence length="278" mass="30827">MKNMKRFIFGVLGLSLLLVGCGKGSGSTKEVSKNESEDKVITVASAIDSTEKILKIAENEVKKEGYTIKMVRVNDNVQYNKLLQDKEVDANFSQHGPFMEAYNKANNANLVVVQKVYDARVGYYSKDYDKLADLPDGGKVAVPNDKSNQGRALAILNDEGLIKLKDGVGYDGTVKDVVDNPKNFEFVELDLLNLASAYDEKGMVLVYNYPTYLTKIGLTPEDAILLETPSDHHFAISVVAREDNQDTEKIKVLKKAVASDAVRDYFEKEEKVALIPSF</sequence>
<evidence type="ECO:0008006" key="9">
    <source>
        <dbReference type="Google" id="ProtNLM"/>
    </source>
</evidence>
<evidence type="ECO:0000313" key="8">
    <source>
        <dbReference type="Proteomes" id="UP000310506"/>
    </source>
</evidence>
<gene>
    <name evidence="7" type="ORF">ESZ54_11705</name>
</gene>
<comment type="caution">
    <text evidence="7">The sequence shown here is derived from an EMBL/GenBank/DDBJ whole genome shotgun (WGS) entry which is preliminary data.</text>
</comment>
<dbReference type="Gene3D" id="3.40.190.10">
    <property type="entry name" value="Periplasmic binding protein-like II"/>
    <property type="match status" value="2"/>
</dbReference>
<evidence type="ECO:0000256" key="5">
    <source>
        <dbReference type="ARBA" id="ARBA00023139"/>
    </source>
</evidence>
<name>A0A4V3TUT8_9ENTE</name>
<keyword evidence="4" id="KW-0472">Membrane</keyword>
<comment type="similarity">
    <text evidence="2">Belongs to the NlpA lipoprotein family.</text>
</comment>
<dbReference type="PANTHER" id="PTHR30429">
    <property type="entry name" value="D-METHIONINE-BINDING LIPOPROTEIN METQ"/>
    <property type="match status" value="1"/>
</dbReference>
<evidence type="ECO:0000256" key="4">
    <source>
        <dbReference type="ARBA" id="ARBA00023136"/>
    </source>
</evidence>
<comment type="subcellular location">
    <subcellularLocation>
        <location evidence="1">Membrane</location>
        <topology evidence="1">Lipid-anchor</topology>
    </subcellularLocation>
</comment>
<keyword evidence="6" id="KW-0449">Lipoprotein</keyword>
<proteinExistence type="inferred from homology"/>
<keyword evidence="8" id="KW-1185">Reference proteome</keyword>
<dbReference type="Pfam" id="PF03180">
    <property type="entry name" value="Lipoprotein_9"/>
    <property type="match status" value="1"/>
</dbReference>
<evidence type="ECO:0000256" key="3">
    <source>
        <dbReference type="ARBA" id="ARBA00022729"/>
    </source>
</evidence>
<evidence type="ECO:0000313" key="7">
    <source>
        <dbReference type="EMBL" id="THB60209.1"/>
    </source>
</evidence>
<dbReference type="SUPFAM" id="SSF53850">
    <property type="entry name" value="Periplasmic binding protein-like II"/>
    <property type="match status" value="1"/>
</dbReference>
<keyword evidence="5" id="KW-0564">Palmitate</keyword>
<dbReference type="AlphaFoldDB" id="A0A4V3TUT8"/>
<reference evidence="7 8" key="1">
    <citation type="submission" date="2019-01" db="EMBL/GenBank/DDBJ databases">
        <title>Vagococcus silagei sp. nov. isolated from brewer's grain.</title>
        <authorList>
            <person name="Guu J.-R."/>
        </authorList>
    </citation>
    <scope>NUCLEOTIDE SEQUENCE [LARGE SCALE GENOMIC DNA]</scope>
    <source>
        <strain evidence="7 8">2B-2</strain>
    </source>
</reference>
<organism evidence="7 8">
    <name type="scientific">Vagococcus silagei</name>
    <dbReference type="NCBI Taxonomy" id="2508885"/>
    <lineage>
        <taxon>Bacteria</taxon>
        <taxon>Bacillati</taxon>
        <taxon>Bacillota</taxon>
        <taxon>Bacilli</taxon>
        <taxon>Lactobacillales</taxon>
        <taxon>Enterococcaceae</taxon>
        <taxon>Vagococcus</taxon>
    </lineage>
</organism>
<dbReference type="InterPro" id="IPR004872">
    <property type="entry name" value="Lipoprotein_NlpA"/>
</dbReference>
<accession>A0A4V3TUT8</accession>
<evidence type="ECO:0000256" key="6">
    <source>
        <dbReference type="ARBA" id="ARBA00023288"/>
    </source>
</evidence>
<evidence type="ECO:0000256" key="1">
    <source>
        <dbReference type="ARBA" id="ARBA00004635"/>
    </source>
</evidence>
<keyword evidence="3" id="KW-0732">Signal</keyword>
<protein>
    <recommendedName>
        <fullName evidence="9">Lipoprotein</fullName>
    </recommendedName>
</protein>
<dbReference type="PROSITE" id="PS51257">
    <property type="entry name" value="PROKAR_LIPOPROTEIN"/>
    <property type="match status" value="1"/>
</dbReference>